<evidence type="ECO:0000313" key="12">
    <source>
        <dbReference type="EMBL" id="CAI07920.1"/>
    </source>
</evidence>
<dbReference type="PANTHER" id="PTHR30040:SF2">
    <property type="entry name" value="FAD:PROTEIN FMN TRANSFERASE"/>
    <property type="match status" value="1"/>
</dbReference>
<dbReference type="HOGENOM" id="CLU_044403_0_2_4"/>
<evidence type="ECO:0000256" key="8">
    <source>
        <dbReference type="ARBA" id="ARBA00031306"/>
    </source>
</evidence>
<accession>Q5P443</accession>
<dbReference type="GO" id="GO:0046872">
    <property type="term" value="F:metal ion binding"/>
    <property type="evidence" value="ECO:0007669"/>
    <property type="project" value="UniProtKB-UniRule"/>
</dbReference>
<dbReference type="EC" id="2.7.1.180" evidence="1 10"/>
<protein>
    <recommendedName>
        <fullName evidence="2 10">FAD:protein FMN transferase</fullName>
        <ecNumber evidence="1 10">2.7.1.180</ecNumber>
    </recommendedName>
    <alternativeName>
        <fullName evidence="8 10">Flavin transferase</fullName>
    </alternativeName>
</protein>
<dbReference type="KEGG" id="eba:ebA3192"/>
<evidence type="ECO:0000256" key="9">
    <source>
        <dbReference type="ARBA" id="ARBA00048540"/>
    </source>
</evidence>
<evidence type="ECO:0000256" key="7">
    <source>
        <dbReference type="ARBA" id="ARBA00022842"/>
    </source>
</evidence>
<dbReference type="STRING" id="76114.ebA3192"/>
<reference evidence="12 13" key="1">
    <citation type="journal article" date="2005" name="Arch. Microbiol.">
        <title>The genome sequence of an anaerobic aromatic-degrading denitrifying bacterium, strain EbN1.</title>
        <authorList>
            <person name="Rabus R."/>
            <person name="Kube M."/>
            <person name="Heider J."/>
            <person name="Beck A."/>
            <person name="Heitmann K."/>
            <person name="Widdel F."/>
            <person name="Reinhardt R."/>
        </authorList>
    </citation>
    <scope>NUCLEOTIDE SEQUENCE [LARGE SCALE GENOMIC DNA]</scope>
    <source>
        <strain evidence="12 13">EbN1</strain>
    </source>
</reference>
<dbReference type="Pfam" id="PF02424">
    <property type="entry name" value="ApbE"/>
    <property type="match status" value="1"/>
</dbReference>
<dbReference type="eggNOG" id="COG1477">
    <property type="taxonomic scope" value="Bacteria"/>
</dbReference>
<evidence type="ECO:0000256" key="3">
    <source>
        <dbReference type="ARBA" id="ARBA00022630"/>
    </source>
</evidence>
<gene>
    <name evidence="12" type="primary">abpE</name>
    <name evidence="12" type="ORF">ebA3192</name>
</gene>
<dbReference type="InterPro" id="IPR003374">
    <property type="entry name" value="ApbE-like_sf"/>
</dbReference>
<evidence type="ECO:0000256" key="10">
    <source>
        <dbReference type="PIRNR" id="PIRNR006268"/>
    </source>
</evidence>
<dbReference type="Proteomes" id="UP000006552">
    <property type="component" value="Chromosome"/>
</dbReference>
<evidence type="ECO:0000256" key="5">
    <source>
        <dbReference type="ARBA" id="ARBA00022723"/>
    </source>
</evidence>
<name>Q5P443_AROAE</name>
<dbReference type="PANTHER" id="PTHR30040">
    <property type="entry name" value="THIAMINE BIOSYNTHESIS LIPOPROTEIN APBE"/>
    <property type="match status" value="1"/>
</dbReference>
<feature type="binding site" evidence="11">
    <location>
        <position position="165"/>
    </location>
    <ligand>
        <name>Mg(2+)</name>
        <dbReference type="ChEBI" id="CHEBI:18420"/>
    </ligand>
</feature>
<comment type="catalytic activity">
    <reaction evidence="9 10">
        <text>L-threonyl-[protein] + FAD = FMN-L-threonyl-[protein] + AMP + H(+)</text>
        <dbReference type="Rhea" id="RHEA:36847"/>
        <dbReference type="Rhea" id="RHEA-COMP:11060"/>
        <dbReference type="Rhea" id="RHEA-COMP:11061"/>
        <dbReference type="ChEBI" id="CHEBI:15378"/>
        <dbReference type="ChEBI" id="CHEBI:30013"/>
        <dbReference type="ChEBI" id="CHEBI:57692"/>
        <dbReference type="ChEBI" id="CHEBI:74257"/>
        <dbReference type="ChEBI" id="CHEBI:456215"/>
        <dbReference type="EC" id="2.7.1.180"/>
    </reaction>
</comment>
<dbReference type="GO" id="GO:0016740">
    <property type="term" value="F:transferase activity"/>
    <property type="evidence" value="ECO:0007669"/>
    <property type="project" value="UniProtKB-UniRule"/>
</dbReference>
<dbReference type="SUPFAM" id="SSF143631">
    <property type="entry name" value="ApbE-like"/>
    <property type="match status" value="1"/>
</dbReference>
<dbReference type="Gene3D" id="3.10.520.10">
    <property type="entry name" value="ApbE-like domains"/>
    <property type="match status" value="1"/>
</dbReference>
<keyword evidence="12" id="KW-0449">Lipoprotein</keyword>
<keyword evidence="4 10" id="KW-0808">Transferase</keyword>
<evidence type="ECO:0000256" key="11">
    <source>
        <dbReference type="PIRSR" id="PIRSR006268-2"/>
    </source>
</evidence>
<comment type="similarity">
    <text evidence="10">Belongs to the ApbE family.</text>
</comment>
<feature type="binding site" evidence="11">
    <location>
        <position position="283"/>
    </location>
    <ligand>
        <name>Mg(2+)</name>
        <dbReference type="ChEBI" id="CHEBI:18420"/>
    </ligand>
</feature>
<dbReference type="PIRSF" id="PIRSF006268">
    <property type="entry name" value="ApbE"/>
    <property type="match status" value="1"/>
</dbReference>
<keyword evidence="13" id="KW-1185">Reference proteome</keyword>
<evidence type="ECO:0000256" key="2">
    <source>
        <dbReference type="ARBA" id="ARBA00016337"/>
    </source>
</evidence>
<organism evidence="12 13">
    <name type="scientific">Aromatoleum aromaticum (strain DSM 19018 / LMG 30748 / EbN1)</name>
    <name type="common">Azoarcus sp. (strain EbN1)</name>
    <dbReference type="NCBI Taxonomy" id="76114"/>
    <lineage>
        <taxon>Bacteria</taxon>
        <taxon>Pseudomonadati</taxon>
        <taxon>Pseudomonadota</taxon>
        <taxon>Betaproteobacteria</taxon>
        <taxon>Rhodocyclales</taxon>
        <taxon>Rhodocyclaceae</taxon>
        <taxon>Aromatoleum</taxon>
    </lineage>
</organism>
<evidence type="ECO:0000313" key="13">
    <source>
        <dbReference type="Proteomes" id="UP000006552"/>
    </source>
</evidence>
<proteinExistence type="inferred from homology"/>
<keyword evidence="3 10" id="KW-0285">Flavoprotein</keyword>
<keyword evidence="7 10" id="KW-0460">Magnesium</keyword>
<dbReference type="InterPro" id="IPR024932">
    <property type="entry name" value="ApbE"/>
</dbReference>
<keyword evidence="5 10" id="KW-0479">Metal-binding</keyword>
<keyword evidence="6 10" id="KW-0274">FAD</keyword>
<evidence type="ECO:0000256" key="6">
    <source>
        <dbReference type="ARBA" id="ARBA00022827"/>
    </source>
</evidence>
<feature type="binding site" evidence="11">
    <location>
        <position position="279"/>
    </location>
    <ligand>
        <name>Mg(2+)</name>
        <dbReference type="ChEBI" id="CHEBI:18420"/>
    </ligand>
</feature>
<evidence type="ECO:0000256" key="4">
    <source>
        <dbReference type="ARBA" id="ARBA00022679"/>
    </source>
</evidence>
<evidence type="ECO:0000256" key="1">
    <source>
        <dbReference type="ARBA" id="ARBA00011955"/>
    </source>
</evidence>
<dbReference type="AlphaFoldDB" id="Q5P443"/>
<dbReference type="EMBL" id="CR555306">
    <property type="protein sequence ID" value="CAI07920.1"/>
    <property type="molecule type" value="Genomic_DNA"/>
</dbReference>
<comment type="cofactor">
    <cofactor evidence="11">
        <name>Mg(2+)</name>
        <dbReference type="ChEBI" id="CHEBI:18420"/>
    </cofactor>
    <cofactor evidence="11">
        <name>Mn(2+)</name>
        <dbReference type="ChEBI" id="CHEBI:29035"/>
    </cofactor>
    <text evidence="11">Magnesium. Can also use manganese.</text>
</comment>
<sequence length="328" mass="35466">MKMSSERQDPCSIGLQRYNFSGATMGTRYSAVFFAEAGRDESALAARLFAAVNKVDQQMSTWKPDSDLSRLNASPLQQWVEVPEELVAVLATSLGVSRQSHGAFDIGVGALVNAWGFGPGTPQPDAHQISMLKKQAYQPACNVVDIDDANNRVRKRAAITLDLSGIAKGFGVDEMARCLDSFGITSYLVGIDGEMRARGLKPDGRAWAIAVEKPVRGVREAMGVMEFTDAAIATSGDYRHWVQIADTYYAHTMNPSLGSPSRTRVAAVTVVATTCMLADAWATALLVLGEDAGAQLAQERNMNVLFVLRDGEGFQEISIVDGQRELQV</sequence>